<feature type="transmembrane region" description="Helical" evidence="1">
    <location>
        <begin position="271"/>
        <end position="289"/>
    </location>
</feature>
<feature type="transmembrane region" description="Helical" evidence="1">
    <location>
        <begin position="7"/>
        <end position="27"/>
    </location>
</feature>
<keyword evidence="1" id="KW-0472">Membrane</keyword>
<feature type="transmembrane region" description="Helical" evidence="1">
    <location>
        <begin position="73"/>
        <end position="89"/>
    </location>
</feature>
<evidence type="ECO:0000313" key="3">
    <source>
        <dbReference type="Proteomes" id="UP000230093"/>
    </source>
</evidence>
<name>A0A2H0W931_9BACT</name>
<gene>
    <name evidence="2" type="ORF">COT75_02905</name>
</gene>
<feature type="transmembrane region" description="Helical" evidence="1">
    <location>
        <begin position="156"/>
        <end position="177"/>
    </location>
</feature>
<feature type="transmembrane region" description="Helical" evidence="1">
    <location>
        <begin position="322"/>
        <end position="350"/>
    </location>
</feature>
<accession>A0A2H0W931</accession>
<feature type="transmembrane region" description="Helical" evidence="1">
    <location>
        <begin position="47"/>
        <end position="66"/>
    </location>
</feature>
<feature type="transmembrane region" description="Helical" evidence="1">
    <location>
        <begin position="198"/>
        <end position="224"/>
    </location>
</feature>
<evidence type="ECO:0008006" key="4">
    <source>
        <dbReference type="Google" id="ProtNLM"/>
    </source>
</evidence>
<feature type="transmembrane region" description="Helical" evidence="1">
    <location>
        <begin position="393"/>
        <end position="408"/>
    </location>
</feature>
<dbReference type="EMBL" id="PEZT01000016">
    <property type="protein sequence ID" value="PIS09184.1"/>
    <property type="molecule type" value="Genomic_DNA"/>
</dbReference>
<evidence type="ECO:0000256" key="1">
    <source>
        <dbReference type="SAM" id="Phobius"/>
    </source>
</evidence>
<evidence type="ECO:0000313" key="2">
    <source>
        <dbReference type="EMBL" id="PIS09184.1"/>
    </source>
</evidence>
<feature type="transmembrane region" description="Helical" evidence="1">
    <location>
        <begin position="236"/>
        <end position="264"/>
    </location>
</feature>
<keyword evidence="1" id="KW-1133">Transmembrane helix</keyword>
<keyword evidence="1" id="KW-0812">Transmembrane</keyword>
<dbReference type="Proteomes" id="UP000230093">
    <property type="component" value="Unassembled WGS sequence"/>
</dbReference>
<feature type="transmembrane region" description="Helical" evidence="1">
    <location>
        <begin position="413"/>
        <end position="431"/>
    </location>
</feature>
<reference evidence="3" key="1">
    <citation type="submission" date="2017-09" db="EMBL/GenBank/DDBJ databases">
        <title>Depth-based differentiation of microbial function through sediment-hosted aquifers and enrichment of novel symbionts in the deep terrestrial subsurface.</title>
        <authorList>
            <person name="Probst A.J."/>
            <person name="Ladd B."/>
            <person name="Jarett J.K."/>
            <person name="Geller-Mcgrath D.E."/>
            <person name="Sieber C.M.K."/>
            <person name="Emerson J.B."/>
            <person name="Anantharaman K."/>
            <person name="Thomas B.C."/>
            <person name="Malmstrom R."/>
            <person name="Stieglmeier M."/>
            <person name="Klingl A."/>
            <person name="Woyke T."/>
            <person name="Ryan C.M."/>
            <person name="Banfield J.F."/>
        </authorList>
    </citation>
    <scope>NUCLEOTIDE SEQUENCE [LARGE SCALE GENOMIC DNA]</scope>
</reference>
<feature type="transmembrane region" description="Helical" evidence="1">
    <location>
        <begin position="362"/>
        <end position="381"/>
    </location>
</feature>
<dbReference type="AlphaFoldDB" id="A0A2H0W931"/>
<protein>
    <recommendedName>
        <fullName evidence="4">Glycosyltransferase RgtA/B/C/D-like domain-containing protein</fullName>
    </recommendedName>
</protein>
<sequence length="435" mass="50822">MKQKNFFWYILIFVSLGVISFWTLAFFLTENKPIHVPLFVEIDFKNYWYLFPLALLNYYLLLKSGLNKKVKLVLFYCLSFSLIVVLNSFKQSLNLTTPLIDQNNYYQDALEITNLRRFIASFDRRTFFHHLHTRTHPPGPVLFHYFLNQLFPRLTIINALAIILISSLNIFVVYKISSFFKNINKNFNLILLLSSPGFLLYSATCMDAVFAFLISISIYFLLILTRNYSLKNIILASLWIFLATFFTYASIIIPLFSLFFIILNKFKNKKYILSQIFIIFLVLFIYFILNITTGFKPMATFFSAKNFNTMLMPDIFMTFKRYIYSISANLVEYIIFLGLPILSLLILTIINLVKDKKEKGRFNYYLAFLIPMIFLNLGGIYKTGQVSGETGRIWLFLTPLIIAGLKINNKKDLVIGSFLSFGQAIIIQIAFNTYW</sequence>
<comment type="caution">
    <text evidence="2">The sequence shown here is derived from an EMBL/GenBank/DDBJ whole genome shotgun (WGS) entry which is preliminary data.</text>
</comment>
<organism evidence="2 3">
    <name type="scientific">Candidatus Beckwithbacteria bacterium CG10_big_fil_rev_8_21_14_0_10_34_10</name>
    <dbReference type="NCBI Taxonomy" id="1974495"/>
    <lineage>
        <taxon>Bacteria</taxon>
        <taxon>Candidatus Beckwithiibacteriota</taxon>
    </lineage>
</organism>
<proteinExistence type="predicted"/>